<feature type="compositionally biased region" description="Pro residues" evidence="1">
    <location>
        <begin position="251"/>
        <end position="273"/>
    </location>
</feature>
<keyword evidence="2" id="KW-0732">Signal</keyword>
<dbReference type="EMBL" id="CADEPI010000064">
    <property type="protein sequence ID" value="CAB3371720.1"/>
    <property type="molecule type" value="Genomic_DNA"/>
</dbReference>
<sequence>MAPQMVKGSAIILLAAILACSVEAVRVGDASANQRPLFLSAPEPRLHYFNSLASPEAAPAPVSEQPEPENPVTPRLPTELGVQLENVINSLRYRYPDPTTTPRPGSFRASVYVPPGLPSAFSRQPPQPQGSDVPLFTAPDGTLIPGISDIDRAVASNRLQQEQARRDQNDAIQAEVLRRVQQEALEVIRESVSLITTNPGARRRPNTVIRPQQLMQSPGQTQAVFQQQQQQPSFQFLQQFPVAQPQQGFVPSPPTPPTPPTPPSPPEVPQVPQVPQPVPAFPAAPAYPAFPLNQPLYQQQQQQASTLVHAANPPITGVSYSNTYHVSMKRPQIL</sequence>
<dbReference type="AlphaFoldDB" id="A0A8S1CJT1"/>
<feature type="region of interest" description="Disordered" evidence="1">
    <location>
        <begin position="56"/>
        <end position="76"/>
    </location>
</feature>
<reference evidence="3 4" key="1">
    <citation type="submission" date="2020-04" db="EMBL/GenBank/DDBJ databases">
        <authorList>
            <person name="Alioto T."/>
            <person name="Alioto T."/>
            <person name="Gomez Garrido J."/>
        </authorList>
    </citation>
    <scope>NUCLEOTIDE SEQUENCE [LARGE SCALE GENOMIC DNA]</scope>
</reference>
<feature type="compositionally biased region" description="Low complexity" evidence="1">
    <location>
        <begin position="56"/>
        <end position="65"/>
    </location>
</feature>
<comment type="caution">
    <text evidence="3">The sequence shown here is derived from an EMBL/GenBank/DDBJ whole genome shotgun (WGS) entry which is preliminary data.</text>
</comment>
<name>A0A8S1CJT1_9INSE</name>
<keyword evidence="4" id="KW-1185">Reference proteome</keyword>
<accession>A0A8S1CJT1</accession>
<protein>
    <submittedName>
        <fullName evidence="3">Uncharacterized protein</fullName>
    </submittedName>
</protein>
<dbReference type="PROSITE" id="PS51257">
    <property type="entry name" value="PROKAR_LIPOPROTEIN"/>
    <property type="match status" value="1"/>
</dbReference>
<feature type="signal peptide" evidence="2">
    <location>
        <begin position="1"/>
        <end position="24"/>
    </location>
</feature>
<organism evidence="3 4">
    <name type="scientific">Cloeon dipterum</name>
    <dbReference type="NCBI Taxonomy" id="197152"/>
    <lineage>
        <taxon>Eukaryota</taxon>
        <taxon>Metazoa</taxon>
        <taxon>Ecdysozoa</taxon>
        <taxon>Arthropoda</taxon>
        <taxon>Hexapoda</taxon>
        <taxon>Insecta</taxon>
        <taxon>Pterygota</taxon>
        <taxon>Palaeoptera</taxon>
        <taxon>Ephemeroptera</taxon>
        <taxon>Pisciforma</taxon>
        <taxon>Baetidae</taxon>
        <taxon>Cloeon</taxon>
    </lineage>
</organism>
<evidence type="ECO:0000256" key="1">
    <source>
        <dbReference type="SAM" id="MobiDB-lite"/>
    </source>
</evidence>
<dbReference type="Proteomes" id="UP000494165">
    <property type="component" value="Unassembled WGS sequence"/>
</dbReference>
<proteinExistence type="predicted"/>
<evidence type="ECO:0000256" key="2">
    <source>
        <dbReference type="SAM" id="SignalP"/>
    </source>
</evidence>
<feature type="region of interest" description="Disordered" evidence="1">
    <location>
        <begin position="245"/>
        <end position="273"/>
    </location>
</feature>
<feature type="chain" id="PRO_5035718369" evidence="2">
    <location>
        <begin position="25"/>
        <end position="334"/>
    </location>
</feature>
<gene>
    <name evidence="3" type="ORF">CLODIP_2_CD03949</name>
</gene>
<evidence type="ECO:0000313" key="4">
    <source>
        <dbReference type="Proteomes" id="UP000494165"/>
    </source>
</evidence>
<evidence type="ECO:0000313" key="3">
    <source>
        <dbReference type="EMBL" id="CAB3371720.1"/>
    </source>
</evidence>